<comment type="caution">
    <text evidence="2">The sequence shown here is derived from an EMBL/GenBank/DDBJ whole genome shotgun (WGS) entry which is preliminary data.</text>
</comment>
<accession>A0ABT3QA63</accession>
<evidence type="ECO:0000256" key="1">
    <source>
        <dbReference type="SAM" id="MobiDB-lite"/>
    </source>
</evidence>
<protein>
    <submittedName>
        <fullName evidence="2">Uncharacterized protein</fullName>
    </submittedName>
</protein>
<evidence type="ECO:0000313" key="3">
    <source>
        <dbReference type="Proteomes" id="UP001526446"/>
    </source>
</evidence>
<dbReference type="EMBL" id="JAPIUX010000024">
    <property type="protein sequence ID" value="MCX2562155.1"/>
    <property type="molecule type" value="Genomic_DNA"/>
</dbReference>
<reference evidence="2 3" key="1">
    <citation type="submission" date="2022-11" db="EMBL/GenBank/DDBJ databases">
        <title>Genome sequencing of Acetobacter type strain.</title>
        <authorList>
            <person name="Heo J."/>
            <person name="Lee D."/>
            <person name="Han B.-H."/>
            <person name="Hong S.-B."/>
            <person name="Kwon S.-W."/>
        </authorList>
    </citation>
    <scope>NUCLEOTIDE SEQUENCE [LARGE SCALE GENOMIC DNA]</scope>
    <source>
        <strain evidence="2 3">KACC 21251</strain>
    </source>
</reference>
<dbReference type="Proteomes" id="UP001526446">
    <property type="component" value="Unassembled WGS sequence"/>
</dbReference>
<proteinExistence type="predicted"/>
<gene>
    <name evidence="2" type="ORF">OQ252_12215</name>
</gene>
<feature type="region of interest" description="Disordered" evidence="1">
    <location>
        <begin position="95"/>
        <end position="124"/>
    </location>
</feature>
<organism evidence="2 3">
    <name type="scientific">Acetobacter farinalis</name>
    <dbReference type="NCBI Taxonomy" id="1260984"/>
    <lineage>
        <taxon>Bacteria</taxon>
        <taxon>Pseudomonadati</taxon>
        <taxon>Pseudomonadota</taxon>
        <taxon>Alphaproteobacteria</taxon>
        <taxon>Acetobacterales</taxon>
        <taxon>Acetobacteraceae</taxon>
        <taxon>Acetobacter</taxon>
    </lineage>
</organism>
<name>A0ABT3QA63_9PROT</name>
<keyword evidence="3" id="KW-1185">Reference proteome</keyword>
<sequence length="199" mass="20771">MPLPPEVPSSAGASASGPAVKAGFFRQATEEDGTPVAAIAAVQEFGAVVRGQGAHAVVIPPRPFLRQSLAENRTAWVRLLAQALKTSLRNGIKVSGAGGATTGPLRMGATPLASQRSPSQASSLDRSLASSLPALIQQLRNPTQALSTVGRAMQADITHTIRQIRTPPNAPATIRHKGFDKPLEETGMLEKNVAFQVVS</sequence>
<evidence type="ECO:0000313" key="2">
    <source>
        <dbReference type="EMBL" id="MCX2562155.1"/>
    </source>
</evidence>
<dbReference type="RefSeq" id="WP_166123338.1">
    <property type="nucleotide sequence ID" value="NZ_JAPIUX010000024.1"/>
</dbReference>